<reference evidence="2" key="1">
    <citation type="submission" date="2015-06" db="EMBL/GenBank/DDBJ databases">
        <authorList>
            <person name="Nguyen H."/>
        </authorList>
    </citation>
    <scope>NUCLEOTIDE SEQUENCE</scope>
    <source>
        <strain evidence="2">DAOM 180753</strain>
    </source>
</reference>
<sequence>MGNRLSLGPPRTRPWAPTEESVVAVVVAVGVVPVMPVEVVSTGPMRVPPTMGPLFPHAGPEPPDTGGAAGDVPPENEAAAQGPEPPAGNGEGTSSQSSLYLPSNPSSIQRQPLYLSIE</sequence>
<keyword evidence="3" id="KW-1185">Reference proteome</keyword>
<dbReference type="AlphaFoldDB" id="A0AAI9T6X7"/>
<evidence type="ECO:0000256" key="1">
    <source>
        <dbReference type="SAM" id="MobiDB-lite"/>
    </source>
</evidence>
<comment type="caution">
    <text evidence="2">The sequence shown here is derived from an EMBL/GenBank/DDBJ whole genome shotgun (WGS) entry which is preliminary data.</text>
</comment>
<accession>A0AAI9T6X7</accession>
<feature type="compositionally biased region" description="Polar residues" evidence="1">
    <location>
        <begin position="93"/>
        <end position="110"/>
    </location>
</feature>
<organism evidence="2 3">
    <name type="scientific">Penicillium thymicola</name>
    <dbReference type="NCBI Taxonomy" id="293382"/>
    <lineage>
        <taxon>Eukaryota</taxon>
        <taxon>Fungi</taxon>
        <taxon>Dikarya</taxon>
        <taxon>Ascomycota</taxon>
        <taxon>Pezizomycotina</taxon>
        <taxon>Eurotiomycetes</taxon>
        <taxon>Eurotiomycetidae</taxon>
        <taxon>Eurotiales</taxon>
        <taxon>Aspergillaceae</taxon>
        <taxon>Penicillium</taxon>
    </lineage>
</organism>
<protein>
    <submittedName>
        <fullName evidence="2">Uncharacterized protein</fullName>
    </submittedName>
</protein>
<evidence type="ECO:0000313" key="2">
    <source>
        <dbReference type="EMBL" id="KAJ9481370.1"/>
    </source>
</evidence>
<proteinExistence type="predicted"/>
<feature type="region of interest" description="Disordered" evidence="1">
    <location>
        <begin position="42"/>
        <end position="118"/>
    </location>
</feature>
<feature type="compositionally biased region" description="Low complexity" evidence="1">
    <location>
        <begin position="73"/>
        <end position="82"/>
    </location>
</feature>
<reference evidence="2" key="2">
    <citation type="journal article" date="2016" name="Fungal Biol.">
        <title>Ochratoxin A production by Penicillium thymicola.</title>
        <authorList>
            <person name="Nguyen H.D.T."/>
            <person name="McMullin D.R."/>
            <person name="Ponomareva E."/>
            <person name="Riley R."/>
            <person name="Pomraning K.R."/>
            <person name="Baker S.E."/>
            <person name="Seifert K.A."/>
        </authorList>
    </citation>
    <scope>NUCLEOTIDE SEQUENCE</scope>
    <source>
        <strain evidence="2">DAOM 180753</strain>
    </source>
</reference>
<dbReference type="EMBL" id="LACB01000805">
    <property type="protein sequence ID" value="KAJ9481370.1"/>
    <property type="molecule type" value="Genomic_DNA"/>
</dbReference>
<name>A0AAI9T6X7_PENTH</name>
<dbReference type="Proteomes" id="UP001227192">
    <property type="component" value="Unassembled WGS sequence"/>
</dbReference>
<gene>
    <name evidence="2" type="ORF">VN97_g12113</name>
</gene>
<evidence type="ECO:0000313" key="3">
    <source>
        <dbReference type="Proteomes" id="UP001227192"/>
    </source>
</evidence>